<gene>
    <name evidence="4" type="ORF">EDB81DRAFT_797854</name>
</gene>
<proteinExistence type="inferred from homology"/>
<dbReference type="Pfam" id="PF00106">
    <property type="entry name" value="adh_short"/>
    <property type="match status" value="1"/>
</dbReference>
<dbReference type="PANTHER" id="PTHR43963:SF6">
    <property type="entry name" value="CHAIN DEHYDROGENASE FAMILY PROTEIN, PUTATIVE (AFU_ORTHOLOGUE AFUA_3G15350)-RELATED"/>
    <property type="match status" value="1"/>
</dbReference>
<organism evidence="4 5">
    <name type="scientific">Dactylonectria macrodidyma</name>
    <dbReference type="NCBI Taxonomy" id="307937"/>
    <lineage>
        <taxon>Eukaryota</taxon>
        <taxon>Fungi</taxon>
        <taxon>Dikarya</taxon>
        <taxon>Ascomycota</taxon>
        <taxon>Pezizomycotina</taxon>
        <taxon>Sordariomycetes</taxon>
        <taxon>Hypocreomycetidae</taxon>
        <taxon>Hypocreales</taxon>
        <taxon>Nectriaceae</taxon>
        <taxon>Dactylonectria</taxon>
    </lineage>
</organism>
<protein>
    <submittedName>
        <fullName evidence="4">Short chain dehydrogenase reductase</fullName>
    </submittedName>
</protein>
<dbReference type="PANTHER" id="PTHR43963">
    <property type="entry name" value="CARBONYL REDUCTASE 1-RELATED"/>
    <property type="match status" value="1"/>
</dbReference>
<dbReference type="InterPro" id="IPR036291">
    <property type="entry name" value="NAD(P)-bd_dom_sf"/>
</dbReference>
<evidence type="ECO:0000313" key="5">
    <source>
        <dbReference type="Proteomes" id="UP000738349"/>
    </source>
</evidence>
<evidence type="ECO:0000256" key="2">
    <source>
        <dbReference type="ARBA" id="ARBA00022857"/>
    </source>
</evidence>
<keyword evidence="3" id="KW-0560">Oxidoreductase</keyword>
<reference evidence="4" key="1">
    <citation type="journal article" date="2021" name="Nat. Commun.">
        <title>Genetic determinants of endophytism in the Arabidopsis root mycobiome.</title>
        <authorList>
            <person name="Mesny F."/>
            <person name="Miyauchi S."/>
            <person name="Thiergart T."/>
            <person name="Pickel B."/>
            <person name="Atanasova L."/>
            <person name="Karlsson M."/>
            <person name="Huettel B."/>
            <person name="Barry K.W."/>
            <person name="Haridas S."/>
            <person name="Chen C."/>
            <person name="Bauer D."/>
            <person name="Andreopoulos W."/>
            <person name="Pangilinan J."/>
            <person name="LaButti K."/>
            <person name="Riley R."/>
            <person name="Lipzen A."/>
            <person name="Clum A."/>
            <person name="Drula E."/>
            <person name="Henrissat B."/>
            <person name="Kohler A."/>
            <person name="Grigoriev I.V."/>
            <person name="Martin F.M."/>
            <person name="Hacquard S."/>
        </authorList>
    </citation>
    <scope>NUCLEOTIDE SEQUENCE</scope>
    <source>
        <strain evidence="4">MPI-CAGE-AT-0147</strain>
    </source>
</reference>
<evidence type="ECO:0000256" key="1">
    <source>
        <dbReference type="ARBA" id="ARBA00006484"/>
    </source>
</evidence>
<dbReference type="SUPFAM" id="SSF51735">
    <property type="entry name" value="NAD(P)-binding Rossmann-fold domains"/>
    <property type="match status" value="1"/>
</dbReference>
<accession>A0A9P9EPZ2</accession>
<dbReference type="OrthoDB" id="1933717at2759"/>
<name>A0A9P9EPZ2_9HYPO</name>
<dbReference type="PRINTS" id="PR00081">
    <property type="entry name" value="GDHRDH"/>
</dbReference>
<dbReference type="GO" id="GO:0016491">
    <property type="term" value="F:oxidoreductase activity"/>
    <property type="evidence" value="ECO:0007669"/>
    <property type="project" value="UniProtKB-KW"/>
</dbReference>
<comment type="similarity">
    <text evidence="1">Belongs to the short-chain dehydrogenases/reductases (SDR) family.</text>
</comment>
<comment type="caution">
    <text evidence="4">The sequence shown here is derived from an EMBL/GenBank/DDBJ whole genome shotgun (WGS) entry which is preliminary data.</text>
</comment>
<dbReference type="Gene3D" id="3.40.50.720">
    <property type="entry name" value="NAD(P)-binding Rossmann-like Domain"/>
    <property type="match status" value="1"/>
</dbReference>
<sequence>MASGKTLALVTGANQGIGFAISKRLASEHGYYVIMTGRREDDVKTKAKLLQDLGLEVEAHVMEITSDASIDAVVQNVERKFGHLDVLVNNAGIARAVPSSKSVRAEYETLLATNVIGSLSVTEKFLPLLSKSQTTKRVVFVSSGAGSITQWSTPGSPTRAFKAPAYAVSKSAVNALCVQYAVAHEDDKSWKFNCCCPGYCATNLNSYRGVSTPETGAEIICHLATLGEDGPTGTYVNIQGSIPW</sequence>
<keyword evidence="2" id="KW-0521">NADP</keyword>
<keyword evidence="5" id="KW-1185">Reference proteome</keyword>
<evidence type="ECO:0000256" key="3">
    <source>
        <dbReference type="ARBA" id="ARBA00023002"/>
    </source>
</evidence>
<dbReference type="AlphaFoldDB" id="A0A9P9EPZ2"/>
<evidence type="ECO:0000313" key="4">
    <source>
        <dbReference type="EMBL" id="KAH7142086.1"/>
    </source>
</evidence>
<dbReference type="Proteomes" id="UP000738349">
    <property type="component" value="Unassembled WGS sequence"/>
</dbReference>
<dbReference type="InterPro" id="IPR002347">
    <property type="entry name" value="SDR_fam"/>
</dbReference>
<dbReference type="EMBL" id="JAGMUV010000010">
    <property type="protein sequence ID" value="KAH7142086.1"/>
    <property type="molecule type" value="Genomic_DNA"/>
</dbReference>